<dbReference type="EMBL" id="CP002156">
    <property type="protein sequence ID" value="ADM09470.1"/>
    <property type="molecule type" value="Genomic_DNA"/>
</dbReference>
<dbReference type="SFLD" id="SFLDG01114">
    <property type="entry name" value="phosphomethylpyrimidine_syntha"/>
    <property type="match status" value="1"/>
</dbReference>
<evidence type="ECO:0000256" key="2">
    <source>
        <dbReference type="ARBA" id="ARBA00004948"/>
    </source>
</evidence>
<dbReference type="OrthoDB" id="9805897at2"/>
<keyword evidence="5 13" id="KW-0479">Metal-binding</keyword>
<feature type="binding site" evidence="13">
    <location>
        <position position="448"/>
    </location>
    <ligand>
        <name>substrate</name>
    </ligand>
</feature>
<dbReference type="GO" id="GO:0009229">
    <property type="term" value="P:thiamine diphosphate biosynthetic process"/>
    <property type="evidence" value="ECO:0007669"/>
    <property type="project" value="UniProtKB-UniRule"/>
</dbReference>
<gene>
    <name evidence="13" type="primary">thiC</name>
    <name evidence="16" type="ordered locus">PB2503_07022</name>
</gene>
<dbReference type="eggNOG" id="COG0422">
    <property type="taxonomic scope" value="Bacteria"/>
</dbReference>
<organism evidence="16 17">
    <name type="scientific">Parvularcula bermudensis (strain ATCC BAA-594 / HTCC2503 / KCTC 12087)</name>
    <dbReference type="NCBI Taxonomy" id="314260"/>
    <lineage>
        <taxon>Bacteria</taxon>
        <taxon>Pseudomonadati</taxon>
        <taxon>Pseudomonadota</taxon>
        <taxon>Alphaproteobacteria</taxon>
        <taxon>Parvularculales</taxon>
        <taxon>Parvularculaceae</taxon>
        <taxon>Parvularcula</taxon>
    </lineage>
</organism>
<dbReference type="PANTHER" id="PTHR30557">
    <property type="entry name" value="THIAMINE BIOSYNTHESIS PROTEIN THIC"/>
    <property type="match status" value="1"/>
</dbReference>
<keyword evidence="17" id="KW-1185">Reference proteome</keyword>
<comment type="catalytic activity">
    <reaction evidence="11 13">
        <text>5-amino-1-(5-phospho-beta-D-ribosyl)imidazole + S-adenosyl-L-methionine = 4-amino-2-methyl-5-(phosphooxymethyl)pyrimidine + CO + 5'-deoxyadenosine + formate + L-methionine + 3 H(+)</text>
        <dbReference type="Rhea" id="RHEA:24840"/>
        <dbReference type="ChEBI" id="CHEBI:15378"/>
        <dbReference type="ChEBI" id="CHEBI:15740"/>
        <dbReference type="ChEBI" id="CHEBI:17245"/>
        <dbReference type="ChEBI" id="CHEBI:17319"/>
        <dbReference type="ChEBI" id="CHEBI:57844"/>
        <dbReference type="ChEBI" id="CHEBI:58354"/>
        <dbReference type="ChEBI" id="CHEBI:59789"/>
        <dbReference type="ChEBI" id="CHEBI:137981"/>
        <dbReference type="EC" id="4.1.99.17"/>
    </reaction>
</comment>
<dbReference type="SFLD" id="SFLDS00113">
    <property type="entry name" value="Radical_SAM_Phosphomethylpyrim"/>
    <property type="match status" value="1"/>
</dbReference>
<evidence type="ECO:0000256" key="14">
    <source>
        <dbReference type="SAM" id="MobiDB-lite"/>
    </source>
</evidence>
<dbReference type="InterPro" id="IPR038521">
    <property type="entry name" value="ThiC/Bza_core_dom"/>
</dbReference>
<protein>
    <recommendedName>
        <fullName evidence="13">Phosphomethylpyrimidine synthase</fullName>
        <ecNumber evidence="13">4.1.99.17</ecNumber>
    </recommendedName>
    <alternativeName>
        <fullName evidence="13">Hydroxymethylpyrimidine phosphate synthase</fullName>
        <shortName evidence="13">HMP-P synthase</shortName>
        <shortName evidence="13">HMP-phosphate synthase</shortName>
        <shortName evidence="13">HMPP synthase</shortName>
    </alternativeName>
    <alternativeName>
        <fullName evidence="13">Thiamine biosynthesis protein ThiC</fullName>
    </alternativeName>
</protein>
<evidence type="ECO:0000256" key="9">
    <source>
        <dbReference type="ARBA" id="ARBA00023014"/>
    </source>
</evidence>
<dbReference type="HOGENOM" id="CLU_013181_2_1_5"/>
<dbReference type="GO" id="GO:0070284">
    <property type="term" value="F:phosphomethylpyrimidine synthase activity"/>
    <property type="evidence" value="ECO:0007669"/>
    <property type="project" value="UniProtKB-EC"/>
</dbReference>
<evidence type="ECO:0000313" key="16">
    <source>
        <dbReference type="EMBL" id="ADM09470.1"/>
    </source>
</evidence>
<feature type="binding site" evidence="13">
    <location>
        <position position="227"/>
    </location>
    <ligand>
        <name>substrate</name>
    </ligand>
</feature>
<keyword evidence="3 13" id="KW-0004">4Fe-4S</keyword>
<dbReference type="HAMAP" id="MF_00089">
    <property type="entry name" value="ThiC"/>
    <property type="match status" value="1"/>
</dbReference>
<dbReference type="AlphaFoldDB" id="E0TE95"/>
<comment type="subunit">
    <text evidence="13">Homodimer.</text>
</comment>
<keyword evidence="10 13" id="KW-0456">Lyase</keyword>
<feature type="binding site" evidence="13">
    <location>
        <position position="489"/>
    </location>
    <ligand>
        <name>Zn(2+)</name>
        <dbReference type="ChEBI" id="CHEBI:29105"/>
    </ligand>
</feature>
<keyword evidence="6 13" id="KW-0862">Zinc</keyword>
<dbReference type="NCBIfam" id="NF009895">
    <property type="entry name" value="PRK13352.1"/>
    <property type="match status" value="1"/>
</dbReference>
<dbReference type="PANTHER" id="PTHR30557:SF1">
    <property type="entry name" value="PHOSPHOMETHYLPYRIMIDINE SYNTHASE, CHLOROPLASTIC"/>
    <property type="match status" value="1"/>
</dbReference>
<dbReference type="UniPathway" id="UPA00060"/>
<feature type="domain" description="ThiC-associated" evidence="15">
    <location>
        <begin position="19"/>
        <end position="91"/>
    </location>
</feature>
<dbReference type="STRING" id="314260.PB2503_07022"/>
<evidence type="ECO:0000256" key="10">
    <source>
        <dbReference type="ARBA" id="ARBA00023239"/>
    </source>
</evidence>
<dbReference type="EC" id="4.1.99.17" evidence="13"/>
<dbReference type="GO" id="GO:0009228">
    <property type="term" value="P:thiamine biosynthetic process"/>
    <property type="evidence" value="ECO:0007669"/>
    <property type="project" value="UniProtKB-UniRule"/>
</dbReference>
<dbReference type="Gene3D" id="3.20.20.540">
    <property type="entry name" value="Radical SAM ThiC family, central domain"/>
    <property type="match status" value="1"/>
</dbReference>
<keyword evidence="9 13" id="KW-0411">Iron-sulfur</keyword>
<name>E0TE95_PARBH</name>
<evidence type="ECO:0000256" key="7">
    <source>
        <dbReference type="ARBA" id="ARBA00022977"/>
    </source>
</evidence>
<keyword evidence="7 13" id="KW-0784">Thiamine biosynthesis</keyword>
<evidence type="ECO:0000256" key="3">
    <source>
        <dbReference type="ARBA" id="ARBA00022485"/>
    </source>
</evidence>
<feature type="binding site" evidence="13">
    <location>
        <position position="421"/>
    </location>
    <ligand>
        <name>substrate</name>
    </ligand>
</feature>
<dbReference type="RefSeq" id="WP_013300444.1">
    <property type="nucleotide sequence ID" value="NC_014414.1"/>
</dbReference>
<feature type="binding site" evidence="13">
    <location>
        <position position="285"/>
    </location>
    <ligand>
        <name>substrate</name>
    </ligand>
</feature>
<comment type="function">
    <text evidence="1 13">Catalyzes the synthesis of the hydroxymethylpyrimidine phosphate (HMP-P) moiety of thiamine from aminoimidazole ribotide (AIR) in a radical S-adenosyl-L-methionine (SAM)-dependent reaction.</text>
</comment>
<keyword evidence="4 13" id="KW-0949">S-adenosyl-L-methionine</keyword>
<comment type="similarity">
    <text evidence="12 13">Belongs to the ThiC family.</text>
</comment>
<feature type="binding site" evidence="13">
    <location>
        <position position="572"/>
    </location>
    <ligand>
        <name>[4Fe-4S] cluster</name>
        <dbReference type="ChEBI" id="CHEBI:49883"/>
        <note>4Fe-4S-S-AdoMet</note>
    </ligand>
</feature>
<evidence type="ECO:0000256" key="12">
    <source>
        <dbReference type="ARBA" id="ARBA00061546"/>
    </source>
</evidence>
<evidence type="ECO:0000256" key="5">
    <source>
        <dbReference type="ARBA" id="ARBA00022723"/>
    </source>
</evidence>
<evidence type="ECO:0000313" key="17">
    <source>
        <dbReference type="Proteomes" id="UP000001302"/>
    </source>
</evidence>
<dbReference type="SFLD" id="SFLDF00407">
    <property type="entry name" value="phosphomethylpyrimidine_syntha"/>
    <property type="match status" value="1"/>
</dbReference>
<feature type="binding site" evidence="13">
    <location>
        <position position="577"/>
    </location>
    <ligand>
        <name>[4Fe-4S] cluster</name>
        <dbReference type="ChEBI" id="CHEBI:49883"/>
        <note>4Fe-4S-S-AdoMet</note>
    </ligand>
</feature>
<evidence type="ECO:0000256" key="6">
    <source>
        <dbReference type="ARBA" id="ARBA00022833"/>
    </source>
</evidence>
<feature type="binding site" evidence="13">
    <location>
        <position position="425"/>
    </location>
    <ligand>
        <name>Zn(2+)</name>
        <dbReference type="ChEBI" id="CHEBI:29105"/>
    </ligand>
</feature>
<dbReference type="FunFam" id="3.20.20.540:FF:000001">
    <property type="entry name" value="Phosphomethylpyrimidine synthase"/>
    <property type="match status" value="1"/>
</dbReference>
<dbReference type="Pfam" id="PF01964">
    <property type="entry name" value="ThiC_Rad_SAM"/>
    <property type="match status" value="1"/>
</dbReference>
<dbReference type="InterPro" id="IPR025747">
    <property type="entry name" value="ThiC-associated_dom"/>
</dbReference>
<dbReference type="GO" id="GO:0008270">
    <property type="term" value="F:zinc ion binding"/>
    <property type="evidence" value="ECO:0007669"/>
    <property type="project" value="UniProtKB-UniRule"/>
</dbReference>
<evidence type="ECO:0000256" key="1">
    <source>
        <dbReference type="ARBA" id="ARBA00003175"/>
    </source>
</evidence>
<dbReference type="NCBIfam" id="TIGR00190">
    <property type="entry name" value="thiC"/>
    <property type="match status" value="1"/>
</dbReference>
<evidence type="ECO:0000259" key="15">
    <source>
        <dbReference type="Pfam" id="PF13667"/>
    </source>
</evidence>
<feature type="binding site" evidence="13">
    <location>
        <position position="321"/>
    </location>
    <ligand>
        <name>substrate</name>
    </ligand>
</feature>
<proteinExistence type="inferred from homology"/>
<feature type="binding site" evidence="13">
    <location>
        <begin position="382"/>
        <end position="385"/>
    </location>
    <ligand>
        <name>substrate</name>
    </ligand>
</feature>
<dbReference type="Gene3D" id="6.10.250.620">
    <property type="match status" value="1"/>
</dbReference>
<dbReference type="GO" id="GO:0005829">
    <property type="term" value="C:cytosol"/>
    <property type="evidence" value="ECO:0007669"/>
    <property type="project" value="TreeGrafter"/>
</dbReference>
<dbReference type="Pfam" id="PF13667">
    <property type="entry name" value="ThiC-associated"/>
    <property type="match status" value="1"/>
</dbReference>
<reference evidence="16 17" key="2">
    <citation type="journal article" date="2011" name="J. Bacteriol.">
        <title>Complete genome sequence of strain HTCC2503T of Parvularcula bermudensis, the type species of the order "Parvularculales" in the class Alphaproteobacteria.</title>
        <authorList>
            <person name="Oh H.M."/>
            <person name="Kang I."/>
            <person name="Vergin K.L."/>
            <person name="Kang D."/>
            <person name="Rhee K.H."/>
            <person name="Giovannoni S.J."/>
            <person name="Cho J.C."/>
        </authorList>
    </citation>
    <scope>NUCLEOTIDE SEQUENCE [LARGE SCALE GENOMIC DNA]</scope>
    <source>
        <strain evidence="17">ATCC BAA-594 / HTCC2503 / KCTC 12087</strain>
    </source>
</reference>
<evidence type="ECO:0000256" key="13">
    <source>
        <dbReference type="HAMAP-Rule" id="MF_00089"/>
    </source>
</evidence>
<feature type="compositionally biased region" description="Basic and acidic residues" evidence="14">
    <location>
        <begin position="597"/>
        <end position="623"/>
    </location>
</feature>
<evidence type="ECO:0000256" key="8">
    <source>
        <dbReference type="ARBA" id="ARBA00023004"/>
    </source>
</evidence>
<feature type="region of interest" description="Disordered" evidence="14">
    <location>
        <begin position="1"/>
        <end position="20"/>
    </location>
</feature>
<feature type="binding site" evidence="13">
    <location>
        <position position="569"/>
    </location>
    <ligand>
        <name>[4Fe-4S] cluster</name>
        <dbReference type="ChEBI" id="CHEBI:49883"/>
        <note>4Fe-4S-S-AdoMet</note>
    </ligand>
</feature>
<reference evidence="17" key="1">
    <citation type="submission" date="2010-08" db="EMBL/GenBank/DDBJ databases">
        <title>Genome sequence of Parvularcula bermudensis HTCC2503.</title>
        <authorList>
            <person name="Kang D.-M."/>
            <person name="Oh H.-M."/>
            <person name="Cho J.-C."/>
        </authorList>
    </citation>
    <scope>NUCLEOTIDE SEQUENCE [LARGE SCALE GENOMIC DNA]</scope>
    <source>
        <strain evidence="17">ATCC BAA-594 / HTCC2503 / KCTC 12087</strain>
    </source>
</reference>
<comment type="cofactor">
    <cofactor evidence="13">
        <name>[4Fe-4S] cluster</name>
        <dbReference type="ChEBI" id="CHEBI:49883"/>
    </cofactor>
    <text evidence="13">Binds 1 [4Fe-4S] cluster per subunit. The cluster is coordinated with 3 cysteines and an exchangeable S-adenosyl-L-methionine.</text>
</comment>
<evidence type="ECO:0000256" key="4">
    <source>
        <dbReference type="ARBA" id="ARBA00022691"/>
    </source>
</evidence>
<feature type="binding site" evidence="13">
    <location>
        <position position="256"/>
    </location>
    <ligand>
        <name>substrate</name>
    </ligand>
</feature>
<keyword evidence="8 13" id="KW-0408">Iron</keyword>
<dbReference type="InterPro" id="IPR037509">
    <property type="entry name" value="ThiC"/>
</dbReference>
<comment type="pathway">
    <text evidence="2 13">Cofactor biosynthesis; thiamine diphosphate biosynthesis.</text>
</comment>
<sequence length="635" mass="70088">MNKPTSQAEFATPRVTTGPLPASQKVYVQSDRFDDVAAPVRYISVHPSANEPPLPVYDSTGPYTEDGFEAAVEQGLPRKRTAWILERGGVETYEGRQITPEDNGGATGDYLARAFPRAHSPMREVEGGDGKARLLTQLDYARAGIVTKEMEYIAIRENLGRRQAAAHAAETLADGESFGAEIPEFVTAEFVRDEVARGRAVIPANINHPEAEPMIIGRNFLVKINANIGNSAVTSSVEEEVDKMVWATRWGADTVMDLSTGRNIHNTREWIIRNSAVPIGTVPIYQALEKVGGVAEDLTWEVYRDTLIEQCEQGVDYFTVHAGVRLPFIHLTADRVTGIVSRGGSIMAKWCLAHHKESFLYTHFEEICEIMRRYDVTFSLGDGLRPGSTADANDRAQFAELETLGELTKIAWRYGVQVMIEGPGHVAMHKIKANMDKQLKVCGEAPFYTLGPLTTDIAPGYDHITSGIGAAMIGWFGTAMLCYVTPKEHLGLPDRDDVKTGVITYKLAAHAADLAKGHPAARLRDDALSRARFEFRWEDQFNLGLDPETARDFHDQTLPKEAHKTAHFCSMCGPKFCSMKITQDVRDYAGGLSDNERKALEEMSEEERRKGMAEMSEKFEEGGGRLYVSAPGAGS</sequence>
<accession>E0TE95</accession>
<dbReference type="GO" id="GO:0051539">
    <property type="term" value="F:4 iron, 4 sulfur cluster binding"/>
    <property type="evidence" value="ECO:0007669"/>
    <property type="project" value="UniProtKB-KW"/>
</dbReference>
<dbReference type="InterPro" id="IPR002817">
    <property type="entry name" value="ThiC/BzaA/B"/>
</dbReference>
<feature type="region of interest" description="Disordered" evidence="14">
    <location>
        <begin position="597"/>
        <end position="635"/>
    </location>
</feature>
<evidence type="ECO:0000256" key="11">
    <source>
        <dbReference type="ARBA" id="ARBA00050218"/>
    </source>
</evidence>
<dbReference type="KEGG" id="pbr:PB2503_07022"/>
<dbReference type="Proteomes" id="UP000001302">
    <property type="component" value="Chromosome"/>
</dbReference>
<dbReference type="NCBIfam" id="NF006763">
    <property type="entry name" value="PRK09284.1"/>
    <property type="match status" value="1"/>
</dbReference>
<feature type="binding site" evidence="13">
    <location>
        <begin position="341"/>
        <end position="343"/>
    </location>
    <ligand>
        <name>substrate</name>
    </ligand>
</feature>